<evidence type="ECO:0000313" key="1">
    <source>
        <dbReference type="EMBL" id="MDT3243889.1"/>
    </source>
</evidence>
<sequence>MQPVSMIERLSDVERQLVIKGLQALRRERGLAWNMAFDIAAQGKVAVSPRLSQYGITAIEHLARRFGGAALHWSDV</sequence>
<dbReference type="Proteomes" id="UP001254709">
    <property type="component" value="Unassembled WGS sequence"/>
</dbReference>
<reference evidence="1" key="1">
    <citation type="submission" date="2023-05" db="EMBL/GenBank/DDBJ databases">
        <title>Development of a Genome-informed protocol for detection of Pseudomonas amygdali pv. morsprunorum using LAMP and PCR.</title>
        <authorList>
            <person name="Diaz D."/>
            <person name="Zamorano A."/>
            <person name="Garcia H."/>
            <person name="Ramos C."/>
            <person name="Cui W."/>
            <person name="Carreras C."/>
            <person name="Beltran M.F."/>
            <person name="Sagredo B."/>
            <person name="Pinto M."/>
            <person name="Fiore N."/>
        </authorList>
    </citation>
    <scope>NUCLEOTIDE SEQUENCE</scope>
    <source>
        <strain evidence="1">S2_Pam</strain>
    </source>
</reference>
<proteinExistence type="predicted"/>
<dbReference type="EMBL" id="JASJMZ010000050">
    <property type="protein sequence ID" value="MDT3243889.1"/>
    <property type="molecule type" value="Genomic_DNA"/>
</dbReference>
<name>A0AB35RAY5_PSEA0</name>
<dbReference type="RefSeq" id="WP_312016356.1">
    <property type="nucleotide sequence ID" value="NZ_JASJMZ010000050.1"/>
</dbReference>
<gene>
    <name evidence="1" type="ORF">QNL30_25250</name>
</gene>
<comment type="caution">
    <text evidence="1">The sequence shown here is derived from an EMBL/GenBank/DDBJ whole genome shotgun (WGS) entry which is preliminary data.</text>
</comment>
<protein>
    <recommendedName>
        <fullName evidence="3">XRE family transcriptional regulator</fullName>
    </recommendedName>
</protein>
<evidence type="ECO:0000313" key="2">
    <source>
        <dbReference type="Proteomes" id="UP001254709"/>
    </source>
</evidence>
<organism evidence="1 2">
    <name type="scientific">Pseudomonas amygdali pv. morsprunorum</name>
    <dbReference type="NCBI Taxonomy" id="129138"/>
    <lineage>
        <taxon>Bacteria</taxon>
        <taxon>Pseudomonadati</taxon>
        <taxon>Pseudomonadota</taxon>
        <taxon>Gammaproteobacteria</taxon>
        <taxon>Pseudomonadales</taxon>
        <taxon>Pseudomonadaceae</taxon>
        <taxon>Pseudomonas</taxon>
        <taxon>Pseudomonas amygdali</taxon>
    </lineage>
</organism>
<evidence type="ECO:0008006" key="3">
    <source>
        <dbReference type="Google" id="ProtNLM"/>
    </source>
</evidence>
<accession>A0AB35RAY5</accession>
<dbReference type="AlphaFoldDB" id="A0AB35RAY5"/>